<dbReference type="Proteomes" id="UP000014680">
    <property type="component" value="Unassembled WGS sequence"/>
</dbReference>
<dbReference type="PANTHER" id="PTHR45661">
    <property type="entry name" value="SURFACE ANTIGEN"/>
    <property type="match status" value="1"/>
</dbReference>
<dbReference type="PANTHER" id="PTHR45661:SF3">
    <property type="entry name" value="IG-LIKE DOMAIN-CONTAINING PROTEIN"/>
    <property type="match status" value="1"/>
</dbReference>
<proteinExistence type="predicted"/>
<accession>A0A0A1UAA7</accession>
<dbReference type="EMBL" id="KB206411">
    <property type="protein sequence ID" value="ELP91952.1"/>
    <property type="molecule type" value="Genomic_DNA"/>
</dbReference>
<dbReference type="Pfam" id="PF13306">
    <property type="entry name" value="LRR_5"/>
    <property type="match status" value="2"/>
</dbReference>
<name>A0A0A1UAA7_ENTIV</name>
<dbReference type="RefSeq" id="XP_004258723.1">
    <property type="nucleotide sequence ID" value="XM_004258675.1"/>
</dbReference>
<organism evidence="1 2">
    <name type="scientific">Entamoeba invadens IP1</name>
    <dbReference type="NCBI Taxonomy" id="370355"/>
    <lineage>
        <taxon>Eukaryota</taxon>
        <taxon>Amoebozoa</taxon>
        <taxon>Evosea</taxon>
        <taxon>Archamoebae</taxon>
        <taxon>Mastigamoebida</taxon>
        <taxon>Entamoebidae</taxon>
        <taxon>Entamoeba</taxon>
    </lineage>
</organism>
<dbReference type="VEuPathDB" id="AmoebaDB:EIN_400720"/>
<dbReference type="Gene3D" id="3.80.10.10">
    <property type="entry name" value="Ribonuclease Inhibitor"/>
    <property type="match status" value="1"/>
</dbReference>
<dbReference type="InterPro" id="IPR053139">
    <property type="entry name" value="Surface_bspA-like"/>
</dbReference>
<sequence length="299" mass="34991">MTSCLDSYSLMIVSTYFKHPSDFLNIIQTNSKHRELLDKFHYNPIPLKTLSLFPNLYTLHIYNQTDPFLDHVGIYHIDFTVSFEKSLFYKRFYNVIFSKICFTQSDSFVFGKIFREGITSFGECAFSMSDFEVLNYEFLDEGLYKGFQNSWAVDIFPRSVRVFGKRCFENSRRLRVVRIPSYVLEIGKFCFQSCSSLEYVEVSSNITILPEKCFYRCCNLKIFVVVEQEEKYSNLRIVKEQCFEMCCQLSLVKLSVSVQKIEKRAFACCEMLREIKICGKTVVDKDAFGESKTTNVVFV</sequence>
<evidence type="ECO:0000313" key="1">
    <source>
        <dbReference type="EMBL" id="ELP91952.1"/>
    </source>
</evidence>
<reference evidence="1 2" key="1">
    <citation type="submission" date="2012-10" db="EMBL/GenBank/DDBJ databases">
        <authorList>
            <person name="Zafar N."/>
            <person name="Inman J."/>
            <person name="Hall N."/>
            <person name="Lorenzi H."/>
            <person name="Caler E."/>
        </authorList>
    </citation>
    <scope>NUCLEOTIDE SEQUENCE [LARGE SCALE GENOMIC DNA]</scope>
    <source>
        <strain evidence="1 2">IP1</strain>
    </source>
</reference>
<dbReference type="KEGG" id="eiv:EIN_400720"/>
<dbReference type="InterPro" id="IPR032675">
    <property type="entry name" value="LRR_dom_sf"/>
</dbReference>
<gene>
    <name evidence="1" type="ORF">EIN_400720</name>
</gene>
<keyword evidence="2" id="KW-1185">Reference proteome</keyword>
<protein>
    <recommendedName>
        <fullName evidence="3">Leucine rich repeat containing protein BspA family protein</fullName>
    </recommendedName>
</protein>
<dbReference type="InterPro" id="IPR026906">
    <property type="entry name" value="LRR_5"/>
</dbReference>
<dbReference type="SUPFAM" id="SSF52058">
    <property type="entry name" value="L domain-like"/>
    <property type="match status" value="1"/>
</dbReference>
<evidence type="ECO:0000313" key="2">
    <source>
        <dbReference type="Proteomes" id="UP000014680"/>
    </source>
</evidence>
<evidence type="ECO:0008006" key="3">
    <source>
        <dbReference type="Google" id="ProtNLM"/>
    </source>
</evidence>
<dbReference type="GeneID" id="14890841"/>
<dbReference type="AlphaFoldDB" id="A0A0A1UAA7"/>